<dbReference type="EMBL" id="BSYO01000033">
    <property type="protein sequence ID" value="GMH27886.1"/>
    <property type="molecule type" value="Genomic_DNA"/>
</dbReference>
<accession>A0AAD3Y5T8</accession>
<dbReference type="AlphaFoldDB" id="A0AAD3Y5T8"/>
<comment type="caution">
    <text evidence="1">The sequence shown here is derived from an EMBL/GenBank/DDBJ whole genome shotgun (WGS) entry which is preliminary data.</text>
</comment>
<evidence type="ECO:0000313" key="1">
    <source>
        <dbReference type="EMBL" id="GMH27886.1"/>
    </source>
</evidence>
<name>A0AAD3Y5T8_NEPGR</name>
<organism evidence="1 2">
    <name type="scientific">Nepenthes gracilis</name>
    <name type="common">Slender pitcher plant</name>
    <dbReference type="NCBI Taxonomy" id="150966"/>
    <lineage>
        <taxon>Eukaryota</taxon>
        <taxon>Viridiplantae</taxon>
        <taxon>Streptophyta</taxon>
        <taxon>Embryophyta</taxon>
        <taxon>Tracheophyta</taxon>
        <taxon>Spermatophyta</taxon>
        <taxon>Magnoliopsida</taxon>
        <taxon>eudicotyledons</taxon>
        <taxon>Gunneridae</taxon>
        <taxon>Pentapetalae</taxon>
        <taxon>Caryophyllales</taxon>
        <taxon>Nepenthaceae</taxon>
        <taxon>Nepenthes</taxon>
    </lineage>
</organism>
<evidence type="ECO:0000313" key="2">
    <source>
        <dbReference type="Proteomes" id="UP001279734"/>
    </source>
</evidence>
<protein>
    <submittedName>
        <fullName evidence="1">Uncharacterized protein</fullName>
    </submittedName>
</protein>
<gene>
    <name evidence="1" type="ORF">Nepgr_029729</name>
</gene>
<dbReference type="Proteomes" id="UP001279734">
    <property type="component" value="Unassembled WGS sequence"/>
</dbReference>
<sequence length="137" mass="14376">MAPFDSGPPKLDDPNAMFDPMELQPVHNIVENVAMARRPLMGSGLISKDVDSAAVGSDRLPSFLSSDVGCVAGVSLAVGSSSSILPSPDVLQLVCWRLLTAGVVHLAYRWASTVVCSSVSHCGGLLHVLMLDVMADE</sequence>
<keyword evidence="2" id="KW-1185">Reference proteome</keyword>
<reference evidence="1" key="1">
    <citation type="submission" date="2023-05" db="EMBL/GenBank/DDBJ databases">
        <title>Nepenthes gracilis genome sequencing.</title>
        <authorList>
            <person name="Fukushima K."/>
        </authorList>
    </citation>
    <scope>NUCLEOTIDE SEQUENCE</scope>
    <source>
        <strain evidence="1">SING2019-196</strain>
    </source>
</reference>
<proteinExistence type="predicted"/>